<gene>
    <name evidence="1" type="ORF">SAMN04488543_0228</name>
</gene>
<reference evidence="1 2" key="1">
    <citation type="submission" date="2016-10" db="EMBL/GenBank/DDBJ databases">
        <authorList>
            <person name="de Groot N.N."/>
        </authorList>
    </citation>
    <scope>NUCLEOTIDE SEQUENCE [LARGE SCALE GENOMIC DNA]</scope>
    <source>
        <strain evidence="1 2">DSM 21741</strain>
    </source>
</reference>
<proteinExistence type="predicted"/>
<name>A0A1H1LDP3_9ACTN</name>
<dbReference type="AlphaFoldDB" id="A0A1H1LDP3"/>
<evidence type="ECO:0008006" key="3">
    <source>
        <dbReference type="Google" id="ProtNLM"/>
    </source>
</evidence>
<organism evidence="1 2">
    <name type="scientific">Friedmanniella luteola</name>
    <dbReference type="NCBI Taxonomy" id="546871"/>
    <lineage>
        <taxon>Bacteria</taxon>
        <taxon>Bacillati</taxon>
        <taxon>Actinomycetota</taxon>
        <taxon>Actinomycetes</taxon>
        <taxon>Propionibacteriales</taxon>
        <taxon>Nocardioidaceae</taxon>
        <taxon>Friedmanniella</taxon>
    </lineage>
</organism>
<sequence length="202" mass="21383">MFVQVVRGVVADPAATFARLDDWLERLAPGAAGWLGTTAGVTADGELVSFVRFASAADARRSSDRVEQGLWWAGSVLLFTGDVVFDNYDDVELVGDGGADGAGTVEVLLGRTRRGRSAQELGARLAALTADPATGAIGGLLGHHDDGQFTHALWFCRSVSARAEPVLDPRSLRAGRLVGVDVRVLRLQSLWFGSPERAGRPA</sequence>
<accession>A0A1H1LDP3</accession>
<dbReference type="EMBL" id="LT629749">
    <property type="protein sequence ID" value="SDR72668.1"/>
    <property type="molecule type" value="Genomic_DNA"/>
</dbReference>
<protein>
    <recommendedName>
        <fullName evidence="3">Antibiotic biosynthesis monooxygenase</fullName>
    </recommendedName>
</protein>
<keyword evidence="2" id="KW-1185">Reference proteome</keyword>
<dbReference type="RefSeq" id="WP_091408984.1">
    <property type="nucleotide sequence ID" value="NZ_LT629749.1"/>
</dbReference>
<dbReference type="OrthoDB" id="3464514at2"/>
<evidence type="ECO:0000313" key="2">
    <source>
        <dbReference type="Proteomes" id="UP000199092"/>
    </source>
</evidence>
<dbReference type="Proteomes" id="UP000199092">
    <property type="component" value="Chromosome I"/>
</dbReference>
<evidence type="ECO:0000313" key="1">
    <source>
        <dbReference type="EMBL" id="SDR72668.1"/>
    </source>
</evidence>